<accession>A0A809SEL4</accession>
<dbReference type="EMBL" id="AP021858">
    <property type="protein sequence ID" value="BBO24024.1"/>
    <property type="molecule type" value="Genomic_DNA"/>
</dbReference>
<evidence type="ECO:0000256" key="4">
    <source>
        <dbReference type="ARBA" id="ARBA00023239"/>
    </source>
</evidence>
<comment type="similarity">
    <text evidence="2">Belongs to the beta-eliminating lyase family.</text>
</comment>
<evidence type="ECO:0000256" key="5">
    <source>
        <dbReference type="PIRSR" id="PIRSR611166-50"/>
    </source>
</evidence>
<evidence type="ECO:0000256" key="1">
    <source>
        <dbReference type="ARBA" id="ARBA00001933"/>
    </source>
</evidence>
<dbReference type="Pfam" id="PF01212">
    <property type="entry name" value="Beta_elim_lyase"/>
    <property type="match status" value="1"/>
</dbReference>
<dbReference type="KEGG" id="npy:NPRO_16190"/>
<organism evidence="7 8">
    <name type="scientific">Candidatus Nitrosymbiomonas proteolyticus</name>
    <dbReference type="NCBI Taxonomy" id="2608984"/>
    <lineage>
        <taxon>Bacteria</taxon>
        <taxon>Bacillati</taxon>
        <taxon>Armatimonadota</taxon>
        <taxon>Armatimonadota incertae sedis</taxon>
        <taxon>Candidatus Nitrosymbiomonas</taxon>
    </lineage>
</organism>
<protein>
    <submittedName>
        <fullName evidence="7">Tyrosine phenol-lyase</fullName>
    </submittedName>
</protein>
<evidence type="ECO:0000256" key="3">
    <source>
        <dbReference type="ARBA" id="ARBA00022898"/>
    </source>
</evidence>
<feature type="modified residue" description="N6-(pyridoxal phosphate)lysine" evidence="5">
    <location>
        <position position="256"/>
    </location>
</feature>
<dbReference type="InterPro" id="IPR015422">
    <property type="entry name" value="PyrdxlP-dep_Trfase_small"/>
</dbReference>
<reference evidence="7" key="1">
    <citation type="journal article" name="DNA Res.">
        <title>The physiological potential of anammox bacteria as revealed by their core genome structure.</title>
        <authorList>
            <person name="Okubo T."/>
            <person name="Toyoda A."/>
            <person name="Fukuhara K."/>
            <person name="Uchiyama I."/>
            <person name="Harigaya Y."/>
            <person name="Kuroiwa M."/>
            <person name="Suzuki T."/>
            <person name="Murakami Y."/>
            <person name="Suwa Y."/>
            <person name="Takami H."/>
        </authorList>
    </citation>
    <scope>NUCLEOTIDE SEQUENCE</scope>
    <source>
        <strain evidence="7">317325-2</strain>
    </source>
</reference>
<dbReference type="InterPro" id="IPR015424">
    <property type="entry name" value="PyrdxlP-dep_Trfase"/>
</dbReference>
<feature type="domain" description="Aromatic amino acid beta-eliminating lyase/threonine aldolase" evidence="6">
    <location>
        <begin position="46"/>
        <end position="418"/>
    </location>
</feature>
<dbReference type="InterPro" id="IPR011166">
    <property type="entry name" value="Beta-eliminating_lyase"/>
</dbReference>
<keyword evidence="4 7" id="KW-0456">Lyase</keyword>
<dbReference type="PANTHER" id="PTHR32325">
    <property type="entry name" value="BETA-ELIMINATING LYASE-LIKE PROTEIN-RELATED"/>
    <property type="match status" value="1"/>
</dbReference>
<dbReference type="PANTHER" id="PTHR32325:SF4">
    <property type="entry name" value="TRYPTOPHANASE"/>
    <property type="match status" value="1"/>
</dbReference>
<sequence length="456" mass="50521">MREIIEPFRIRSVEPIRFNSPDDRKSILEQANWNVFKIDAEEVLIDLLTDSGTAAMSSAQWAAIMVGDESYAGSKSYKAFVTQVKSIFGFEHIIPVHQGRAAEKILMSIVGGEGKSVPNNNHFDTTRANIEFTGAKAVDLVVEEANDFDSEFPFKGNIDLDKLSAFLDENAGRVPIGMITVTNNTGGGQPVSMENIRKVAALYKQAGAPFYIDACRFAENAWLIKQREPGYADKSPLEIAREMFSYADGATMSLKKDGFGNIGGFLAMNDPQLAEQARNLLILTEGFPTYGGMAGRDLQALAVGLEEVLDEKYLEYRAATIRYMAEHLLATGVRIVQPPGGHAVYIDAKHFYPHIPPESFPGQALVCQLYLKGGIRAVEVGSLMFGRSIDGREYPAERELVRLAMPRRVYTQAHVNYVCEVIAEMFEERSRVQGLRITRQSPILRHFTADLAPVLA</sequence>
<proteinExistence type="inferred from homology"/>
<dbReference type="AlphaFoldDB" id="A0A809SEL4"/>
<keyword evidence="3 5" id="KW-0663">Pyridoxal phosphate</keyword>
<evidence type="ECO:0000313" key="8">
    <source>
        <dbReference type="Proteomes" id="UP000662873"/>
    </source>
</evidence>
<dbReference type="Proteomes" id="UP000662873">
    <property type="component" value="Chromosome"/>
</dbReference>
<dbReference type="InterPro" id="IPR001597">
    <property type="entry name" value="ArAA_b-elim_lyase/Thr_aldolase"/>
</dbReference>
<evidence type="ECO:0000256" key="2">
    <source>
        <dbReference type="ARBA" id="ARBA00009721"/>
    </source>
</evidence>
<name>A0A809SEL4_9BACT</name>
<gene>
    <name evidence="7" type="ORF">NPRO_16190</name>
</gene>
<dbReference type="PIRSF" id="PIRSF001386">
    <property type="entry name" value="Trpase"/>
    <property type="match status" value="1"/>
</dbReference>
<comment type="cofactor">
    <cofactor evidence="1 5">
        <name>pyridoxal 5'-phosphate</name>
        <dbReference type="ChEBI" id="CHEBI:597326"/>
    </cofactor>
</comment>
<dbReference type="GO" id="GO:0016830">
    <property type="term" value="F:carbon-carbon lyase activity"/>
    <property type="evidence" value="ECO:0007669"/>
    <property type="project" value="InterPro"/>
</dbReference>
<dbReference type="SUPFAM" id="SSF53383">
    <property type="entry name" value="PLP-dependent transferases"/>
    <property type="match status" value="1"/>
</dbReference>
<evidence type="ECO:0000313" key="7">
    <source>
        <dbReference type="EMBL" id="BBO24024.1"/>
    </source>
</evidence>
<dbReference type="Gene3D" id="3.40.640.10">
    <property type="entry name" value="Type I PLP-dependent aspartate aminotransferase-like (Major domain)"/>
    <property type="match status" value="1"/>
</dbReference>
<dbReference type="InterPro" id="IPR015421">
    <property type="entry name" value="PyrdxlP-dep_Trfase_major"/>
</dbReference>
<dbReference type="NCBIfam" id="NF009709">
    <property type="entry name" value="PRK13238.1"/>
    <property type="match status" value="1"/>
</dbReference>
<dbReference type="GO" id="GO:0009072">
    <property type="term" value="P:aromatic amino acid metabolic process"/>
    <property type="evidence" value="ECO:0007669"/>
    <property type="project" value="InterPro"/>
</dbReference>
<dbReference type="Gene3D" id="3.90.1150.10">
    <property type="entry name" value="Aspartate Aminotransferase, domain 1"/>
    <property type="match status" value="1"/>
</dbReference>
<evidence type="ECO:0000259" key="6">
    <source>
        <dbReference type="Pfam" id="PF01212"/>
    </source>
</evidence>